<dbReference type="AlphaFoldDB" id="A0A246F8Q8"/>
<dbReference type="RefSeq" id="WP_088418820.1">
    <property type="nucleotide sequence ID" value="NZ_NJBA01000005.1"/>
</dbReference>
<dbReference type="Gene3D" id="1.20.1440.30">
    <property type="entry name" value="Biosynthetic Protein domain"/>
    <property type="match status" value="1"/>
</dbReference>
<evidence type="ECO:0000313" key="2">
    <source>
        <dbReference type="Proteomes" id="UP000198145"/>
    </source>
</evidence>
<comment type="caution">
    <text evidence="1">The sequence shown here is derived from an EMBL/GenBank/DDBJ whole genome shotgun (WGS) entry which is preliminary data.</text>
</comment>
<dbReference type="GO" id="GO:0016787">
    <property type="term" value="F:hydrolase activity"/>
    <property type="evidence" value="ECO:0007669"/>
    <property type="project" value="UniProtKB-KW"/>
</dbReference>
<evidence type="ECO:0000313" key="1">
    <source>
        <dbReference type="EMBL" id="OWP50019.1"/>
    </source>
</evidence>
<sequence length="437" mass="49282">MPVTATPTSASTINAVLRRYAEPLADPGTAEFAAPFARLGDARVVLIGEASHGTAEFYQARAAITRLLIERQGFNIVAIEGDWPDAAVVDRQLRANVKPAGEAPFTRFPSWMWRNREVKAFLAWLREHNSRLSADQRVEFRGLDIYSLRGSITEVLRYLDRHDPQQAAEARRRYACLTPWQDNPVSYGRAVLEGDESPCEEAVITQLNELLMARLEALDPHEDSFDAAQNARVVRAAEHYYRAMYRGGSDSWNLRDNHMFDTLRQVLRRRGPQAKAVVWAHNSHVGDAAATEMGWNGQFNLGQLCRMTWGDSAALVGMGTDSGLVAAADEWDGELTLKQVRPSLPDSWERQFLETGLPMCLVDWRQRPTLRQTLEQPLLERAIGVIYRPESERRSHYFTALLGSQFDAYLWFARTRAVTPLDSGSTQGEDQTYPFGL</sequence>
<dbReference type="EMBL" id="NJBA01000005">
    <property type="protein sequence ID" value="OWP50019.1"/>
    <property type="molecule type" value="Genomic_DNA"/>
</dbReference>
<dbReference type="PANTHER" id="PTHR31299">
    <property type="entry name" value="ESTERASE, PUTATIVE (AFU_ORTHOLOGUE AFUA_1G05850)-RELATED"/>
    <property type="match status" value="1"/>
</dbReference>
<dbReference type="GO" id="GO:0046677">
    <property type="term" value="P:response to antibiotic"/>
    <property type="evidence" value="ECO:0007669"/>
    <property type="project" value="InterPro"/>
</dbReference>
<dbReference type="Proteomes" id="UP000198145">
    <property type="component" value="Unassembled WGS sequence"/>
</dbReference>
<dbReference type="Gene3D" id="3.30.1870.10">
    <property type="entry name" value="EreA-like, domain 2"/>
    <property type="match status" value="1"/>
</dbReference>
<dbReference type="SUPFAM" id="SSF159501">
    <property type="entry name" value="EreA/ChaN-like"/>
    <property type="match status" value="1"/>
</dbReference>
<reference evidence="1 2" key="1">
    <citation type="submission" date="2017-06" db="EMBL/GenBank/DDBJ databases">
        <title>Draft genome of Pseudomonas nitroreducens DF05.</title>
        <authorList>
            <person name="Iyer R."/>
        </authorList>
    </citation>
    <scope>NUCLEOTIDE SEQUENCE [LARGE SCALE GENOMIC DNA]</scope>
    <source>
        <strain evidence="1 2">DF05</strain>
    </source>
</reference>
<dbReference type="InterPro" id="IPR052036">
    <property type="entry name" value="Hydrolase/PRTase-associated"/>
</dbReference>
<dbReference type="eggNOG" id="COG2312">
    <property type="taxonomic scope" value="Bacteria"/>
</dbReference>
<proteinExistence type="predicted"/>
<dbReference type="InterPro" id="IPR014622">
    <property type="entry name" value="UCP036794_erythomycin"/>
</dbReference>
<dbReference type="PIRSF" id="PIRSF036794">
    <property type="entry name" value="UCP_erythr_ester"/>
    <property type="match status" value="1"/>
</dbReference>
<organism evidence="1 2">
    <name type="scientific">Pseudomonas nitroreducens</name>
    <dbReference type="NCBI Taxonomy" id="46680"/>
    <lineage>
        <taxon>Bacteria</taxon>
        <taxon>Pseudomonadati</taxon>
        <taxon>Pseudomonadota</taxon>
        <taxon>Gammaproteobacteria</taxon>
        <taxon>Pseudomonadales</taxon>
        <taxon>Pseudomonadaceae</taxon>
        <taxon>Pseudomonas</taxon>
    </lineage>
</organism>
<dbReference type="Gene3D" id="3.40.1660.10">
    <property type="entry name" value="EreA-like (biosynthetic domain)"/>
    <property type="match status" value="1"/>
</dbReference>
<name>A0A246F8Q8_PSENT</name>
<protein>
    <submittedName>
        <fullName evidence="1">Carboxylic ester hydrolase</fullName>
    </submittedName>
</protein>
<dbReference type="Pfam" id="PF05139">
    <property type="entry name" value="Erythro_esteras"/>
    <property type="match status" value="1"/>
</dbReference>
<accession>A0A246F8Q8</accession>
<dbReference type="PANTHER" id="PTHR31299:SF0">
    <property type="entry name" value="ESTERASE, PUTATIVE (AFU_ORTHOLOGUE AFUA_1G05850)-RELATED"/>
    <property type="match status" value="1"/>
</dbReference>
<dbReference type="InterPro" id="IPR007815">
    <property type="entry name" value="Emycin_Estase"/>
</dbReference>
<gene>
    <name evidence="1" type="ORF">CEG18_16405</name>
</gene>
<dbReference type="CDD" id="cd14728">
    <property type="entry name" value="Ere-like"/>
    <property type="match status" value="1"/>
</dbReference>
<keyword evidence="1" id="KW-0378">Hydrolase</keyword>